<comment type="caution">
    <text evidence="2">The sequence shown here is derived from an EMBL/GenBank/DDBJ whole genome shotgun (WGS) entry which is preliminary data.</text>
</comment>
<feature type="transmembrane region" description="Helical" evidence="1">
    <location>
        <begin position="42"/>
        <end position="61"/>
    </location>
</feature>
<keyword evidence="1" id="KW-0812">Transmembrane</keyword>
<evidence type="ECO:0000313" key="3">
    <source>
        <dbReference type="Proteomes" id="UP000004291"/>
    </source>
</evidence>
<evidence type="ECO:0000313" key="2">
    <source>
        <dbReference type="EMBL" id="EDQ34505.1"/>
    </source>
</evidence>
<dbReference type="RefSeq" id="WP_007198944.1">
    <property type="nucleotide sequence ID" value="NZ_CM002917.1"/>
</dbReference>
<dbReference type="Proteomes" id="UP000004291">
    <property type="component" value="Chromosome"/>
</dbReference>
<dbReference type="STRING" id="411684.HPDFL43_15947"/>
<accession>A9D1V5</accession>
<sequence>MSEKSSSNKSAAIAAAVILGSTGLIFYYMPAMIMSLSEISPWLSYAVAIAFVLAFFAVFWLRGKRQNRDSDTPE</sequence>
<proteinExistence type="predicted"/>
<evidence type="ECO:0000256" key="1">
    <source>
        <dbReference type="SAM" id="Phobius"/>
    </source>
</evidence>
<keyword evidence="3" id="KW-1185">Reference proteome</keyword>
<feature type="transmembrane region" description="Helical" evidence="1">
    <location>
        <begin position="12"/>
        <end position="30"/>
    </location>
</feature>
<keyword evidence="1" id="KW-0472">Membrane</keyword>
<dbReference type="HOGENOM" id="CLU_194600_0_0_5"/>
<reference evidence="2 3" key="2">
    <citation type="submission" date="2012-06" db="EMBL/GenBank/DDBJ databases">
        <authorList>
            <person name="Fiebig A."/>
        </authorList>
    </citation>
    <scope>NUCLEOTIDE SEQUENCE [LARGE SCALE GENOMIC DNA]</scope>
    <source>
        <strain evidence="2 3">DFL-43</strain>
    </source>
</reference>
<dbReference type="eggNOG" id="ENOG502ZMTG">
    <property type="taxonomic scope" value="Bacteria"/>
</dbReference>
<reference evidence="2 3" key="1">
    <citation type="submission" date="2007-10" db="EMBL/GenBank/DDBJ databases">
        <authorList>
            <person name="Wagner-Dobler I."/>
            <person name="Ferriera S."/>
            <person name="Johnson J."/>
            <person name="Kravitz S."/>
            <person name="Beeson K."/>
            <person name="Sutton G."/>
            <person name="Rogers Y.-H."/>
            <person name="Friedman R."/>
            <person name="Frazier M."/>
            <person name="Venter J.C."/>
        </authorList>
    </citation>
    <scope>NUCLEOTIDE SEQUENCE [LARGE SCALE GENOMIC DNA]</scope>
    <source>
        <strain evidence="2 3">DFL-43</strain>
    </source>
</reference>
<gene>
    <name evidence="2" type="ORF">HPDFL43_15947</name>
</gene>
<keyword evidence="1" id="KW-1133">Transmembrane helix</keyword>
<name>A9D1V5_HOEPD</name>
<dbReference type="AlphaFoldDB" id="A9D1V5"/>
<organism evidence="2 3">
    <name type="scientific">Hoeflea phototrophica (strain DSM 17068 / NCIMB 14078 / DFL-43)</name>
    <dbReference type="NCBI Taxonomy" id="411684"/>
    <lineage>
        <taxon>Bacteria</taxon>
        <taxon>Pseudomonadati</taxon>
        <taxon>Pseudomonadota</taxon>
        <taxon>Alphaproteobacteria</taxon>
        <taxon>Hyphomicrobiales</taxon>
        <taxon>Rhizobiaceae</taxon>
        <taxon>Hoeflea</taxon>
    </lineage>
</organism>
<protein>
    <submittedName>
        <fullName evidence="2">Uncharacterized protein</fullName>
    </submittedName>
</protein>
<dbReference type="EMBL" id="ABIA03000004">
    <property type="protein sequence ID" value="EDQ34505.1"/>
    <property type="molecule type" value="Genomic_DNA"/>
</dbReference>